<dbReference type="InterPro" id="IPR029028">
    <property type="entry name" value="Alpha/beta_knot_MTases"/>
</dbReference>
<dbReference type="GO" id="GO:0016423">
    <property type="term" value="F:tRNA (guanine) methyltransferase activity"/>
    <property type="evidence" value="ECO:0007669"/>
    <property type="project" value="InterPro"/>
</dbReference>
<evidence type="ECO:0000313" key="6">
    <source>
        <dbReference type="Proteomes" id="UP000799424"/>
    </source>
</evidence>
<dbReference type="InterPro" id="IPR044748">
    <property type="entry name" value="Trm3/TARBP1_C"/>
</dbReference>
<dbReference type="EMBL" id="MU006227">
    <property type="protein sequence ID" value="KAF2825664.1"/>
    <property type="molecule type" value="Genomic_DNA"/>
</dbReference>
<protein>
    <recommendedName>
        <fullName evidence="4">tRNA/rRNA methyltransferase SpoU type domain-containing protein</fullName>
    </recommendedName>
</protein>
<dbReference type="AlphaFoldDB" id="A0A6A6ZYS5"/>
<dbReference type="PANTHER" id="PTHR12029:SF11">
    <property type="entry name" value="METHYLTRANSFERASE TARBP1-RELATED"/>
    <property type="match status" value="1"/>
</dbReference>
<organism evidence="5 6">
    <name type="scientific">Ophiobolus disseminans</name>
    <dbReference type="NCBI Taxonomy" id="1469910"/>
    <lineage>
        <taxon>Eukaryota</taxon>
        <taxon>Fungi</taxon>
        <taxon>Dikarya</taxon>
        <taxon>Ascomycota</taxon>
        <taxon>Pezizomycotina</taxon>
        <taxon>Dothideomycetes</taxon>
        <taxon>Pleosporomycetidae</taxon>
        <taxon>Pleosporales</taxon>
        <taxon>Pleosporineae</taxon>
        <taxon>Phaeosphaeriaceae</taxon>
        <taxon>Ophiobolus</taxon>
    </lineage>
</organism>
<dbReference type="SUPFAM" id="SSF75217">
    <property type="entry name" value="alpha/beta knot"/>
    <property type="match status" value="1"/>
</dbReference>
<dbReference type="GO" id="GO:0003723">
    <property type="term" value="F:RNA binding"/>
    <property type="evidence" value="ECO:0007669"/>
    <property type="project" value="InterPro"/>
</dbReference>
<dbReference type="GO" id="GO:0030488">
    <property type="term" value="P:tRNA methylation"/>
    <property type="evidence" value="ECO:0007669"/>
    <property type="project" value="InterPro"/>
</dbReference>
<keyword evidence="6" id="KW-1185">Reference proteome</keyword>
<dbReference type="OrthoDB" id="241340at2759"/>
<keyword evidence="2" id="KW-0808">Transferase</keyword>
<dbReference type="Gene3D" id="3.40.1280.10">
    <property type="match status" value="1"/>
</dbReference>
<feature type="region of interest" description="Disordered" evidence="3">
    <location>
        <begin position="1042"/>
        <end position="1075"/>
    </location>
</feature>
<accession>A0A6A6ZYS5</accession>
<evidence type="ECO:0000313" key="5">
    <source>
        <dbReference type="EMBL" id="KAF2825664.1"/>
    </source>
</evidence>
<evidence type="ECO:0000256" key="1">
    <source>
        <dbReference type="ARBA" id="ARBA00022603"/>
    </source>
</evidence>
<dbReference type="InterPro" id="IPR029026">
    <property type="entry name" value="tRNA_m1G_MTases_N"/>
</dbReference>
<gene>
    <name evidence="5" type="ORF">CC86DRAFT_324206</name>
</gene>
<dbReference type="InterPro" id="IPR045330">
    <property type="entry name" value="TRM3/TARBP1"/>
</dbReference>
<sequence length="1269" mass="142662">MMDFDAILGLLDEQSRAKALTHAMSTLETASHLEPSALKLCIKLWTPSGTPSGNSDNLVDLIMLRMPSEPLDPDHMYDLAEVLCSNRSFANMLFRERIHTDLATLTLELSKKVEGDAEESAGQALRKATVNLTLLKCSYWLPNTHSHIISPNLLDLLSGFLGFPDLDELVLDTISAFLSLLKREGPISVVPLDDSSQPWMKPDVISGQMILAEPIIDGTLWNRITALESAYFTTGRSSSKVYRIWFQWISQIVTDQVSLTCLHDNTYWERIKTGLLRGHADQRKYCIGIIRQSLIATQSDISTPTMYFLVAERAIYLKAYEQYSSLFEIIVLDRYANQVQACLPELTKLFNSEVTSSMASTLLSAALNPMVQEGIRKIVGNWYIEYVVKLRGDLAGHTTFLLEGFLPWATMGETFTSTLVSIREITVCTHGASLVDVIARFVSDTPYIASSASPVMSSKRVAVSSRRAVIVGVLDFILNARGKIFQFAILYLLEGLIRGLRQCAGNLPLQEPFTTAELDRICRISRLPGLPEIASDLYSEFCWLLCDYSSDKIRLDMPGYQQLRRQNQRLIAPIESDTPGGLVAVSGRLSPVQALRKQLGESKHRVIQGDNYAPVCKDIVGALDQMDPDLINAADLYAILDALWEEADRRQFIRSVAVHIPSVLFHSTCMRVLVRQQSNKTNNEVEGDLRDLLSRAMIHLQQLSEGRAYILSLLATSVRKAAFSVPELLQLLPFEDYIIRFLDHPPITKAEFLFEVVAAEKLQQIHPHRTYHAYYGQREWVAYAALIDLLQRFPEQYVHIARRVLDRLLEPWRTQKTNIPIISKWKNVLQLQAMLLLNDFCIPDSEIDVYLSGFRHALNLEPWPRYRFLLEWIIARIFYRFPDKASQITEDLGSLDDNSSTHIASLMKLAVLIAPQTSEEFATAFMTQLVPFSASPKVQIRHESNYAIPIIFDLAVAKGWKRITENDAFVGLNAFIRRLDKFQSAPWTIRTLKLDAVNDFTLVNIFQGQYLTIESPEKDRVAYEDFVRLHQADQTSRLHIPPKRVPLGTPGSTHSVIVPPTINPTTRPVANQDVKPSSPAFFQTKSGFDIDSLHPQSGSPSVQNQRPASVVLVASLIDNPTNLGGLSRIAESFGMETLYIDDLKKTAHKDFKATSVTSEKHFPIRELKTTAVPDFLMAMKTRGFEVVGIEQTDRSGILGTDIDAERLGTLPKKCVLVLGSEKGGITTEVLAVIDRCVEIRTVGVTRSLNVQTAGGIAVYEWWREWYNKV</sequence>
<dbReference type="Pfam" id="PF00588">
    <property type="entry name" value="SpoU_methylase"/>
    <property type="match status" value="1"/>
</dbReference>
<dbReference type="Proteomes" id="UP000799424">
    <property type="component" value="Unassembled WGS sequence"/>
</dbReference>
<dbReference type="CDD" id="cd18091">
    <property type="entry name" value="SpoU-like_TRM3-like"/>
    <property type="match status" value="1"/>
</dbReference>
<reference evidence="5" key="1">
    <citation type="journal article" date="2020" name="Stud. Mycol.">
        <title>101 Dothideomycetes genomes: a test case for predicting lifestyles and emergence of pathogens.</title>
        <authorList>
            <person name="Haridas S."/>
            <person name="Albert R."/>
            <person name="Binder M."/>
            <person name="Bloem J."/>
            <person name="Labutti K."/>
            <person name="Salamov A."/>
            <person name="Andreopoulos B."/>
            <person name="Baker S."/>
            <person name="Barry K."/>
            <person name="Bills G."/>
            <person name="Bluhm B."/>
            <person name="Cannon C."/>
            <person name="Castanera R."/>
            <person name="Culley D."/>
            <person name="Daum C."/>
            <person name="Ezra D."/>
            <person name="Gonzalez J."/>
            <person name="Henrissat B."/>
            <person name="Kuo A."/>
            <person name="Liang C."/>
            <person name="Lipzen A."/>
            <person name="Lutzoni F."/>
            <person name="Magnuson J."/>
            <person name="Mondo S."/>
            <person name="Nolan M."/>
            <person name="Ohm R."/>
            <person name="Pangilinan J."/>
            <person name="Park H.-J."/>
            <person name="Ramirez L."/>
            <person name="Alfaro M."/>
            <person name="Sun H."/>
            <person name="Tritt A."/>
            <person name="Yoshinaga Y."/>
            <person name="Zwiers L.-H."/>
            <person name="Turgeon B."/>
            <person name="Goodwin S."/>
            <person name="Spatafora J."/>
            <person name="Crous P."/>
            <person name="Grigoriev I."/>
        </authorList>
    </citation>
    <scope>NUCLEOTIDE SEQUENCE</scope>
    <source>
        <strain evidence="5">CBS 113818</strain>
    </source>
</reference>
<evidence type="ECO:0000259" key="4">
    <source>
        <dbReference type="Pfam" id="PF00588"/>
    </source>
</evidence>
<keyword evidence="1" id="KW-0489">Methyltransferase</keyword>
<dbReference type="InterPro" id="IPR001537">
    <property type="entry name" value="SpoU_MeTrfase"/>
</dbReference>
<dbReference type="PANTHER" id="PTHR12029">
    <property type="entry name" value="RNA METHYLTRANSFERASE"/>
    <property type="match status" value="1"/>
</dbReference>
<name>A0A6A6ZYS5_9PLEO</name>
<proteinExistence type="predicted"/>
<feature type="domain" description="tRNA/rRNA methyltransferase SpoU type" evidence="4">
    <location>
        <begin position="1110"/>
        <end position="1259"/>
    </location>
</feature>
<evidence type="ECO:0000256" key="2">
    <source>
        <dbReference type="ARBA" id="ARBA00022679"/>
    </source>
</evidence>
<evidence type="ECO:0000256" key="3">
    <source>
        <dbReference type="SAM" id="MobiDB-lite"/>
    </source>
</evidence>